<organism evidence="2 3">
    <name type="scientific">Calycina marina</name>
    <dbReference type="NCBI Taxonomy" id="1763456"/>
    <lineage>
        <taxon>Eukaryota</taxon>
        <taxon>Fungi</taxon>
        <taxon>Dikarya</taxon>
        <taxon>Ascomycota</taxon>
        <taxon>Pezizomycotina</taxon>
        <taxon>Leotiomycetes</taxon>
        <taxon>Helotiales</taxon>
        <taxon>Pezizellaceae</taxon>
        <taxon>Calycina</taxon>
    </lineage>
</organism>
<dbReference type="Proteomes" id="UP000887226">
    <property type="component" value="Unassembled WGS sequence"/>
</dbReference>
<evidence type="ECO:0000256" key="1">
    <source>
        <dbReference type="SAM" id="MobiDB-lite"/>
    </source>
</evidence>
<reference evidence="2" key="1">
    <citation type="journal article" date="2021" name="IMA Fungus">
        <title>Genomic characterization of three marine fungi, including Emericellopsis atlantica sp. nov. with signatures of a generalist lifestyle and marine biomass degradation.</title>
        <authorList>
            <person name="Hagestad O.C."/>
            <person name="Hou L."/>
            <person name="Andersen J.H."/>
            <person name="Hansen E.H."/>
            <person name="Altermark B."/>
            <person name="Li C."/>
            <person name="Kuhnert E."/>
            <person name="Cox R.J."/>
            <person name="Crous P.W."/>
            <person name="Spatafora J.W."/>
            <person name="Lail K."/>
            <person name="Amirebrahimi M."/>
            <person name="Lipzen A."/>
            <person name="Pangilinan J."/>
            <person name="Andreopoulos W."/>
            <person name="Hayes R.D."/>
            <person name="Ng V."/>
            <person name="Grigoriev I.V."/>
            <person name="Jackson S.A."/>
            <person name="Sutton T.D.S."/>
            <person name="Dobson A.D.W."/>
            <person name="Rama T."/>
        </authorList>
    </citation>
    <scope>NUCLEOTIDE SEQUENCE</scope>
    <source>
        <strain evidence="2">TRa3180A</strain>
    </source>
</reference>
<evidence type="ECO:0000313" key="2">
    <source>
        <dbReference type="EMBL" id="KAG9243594.1"/>
    </source>
</evidence>
<evidence type="ECO:0000313" key="3">
    <source>
        <dbReference type="Proteomes" id="UP000887226"/>
    </source>
</evidence>
<sequence length="861" mass="99524">MYSMRPALQRLLRRPASLDLLRHVVGSPIYSSTPETRGETCYRKPSAQYSCHGTSNRAVYSTLSSNLIRDEETDVLDELEAKSHLHLLQCAARKPHNVSTLSYGQWDDLPAQHLRYESELEDPRTASRRPSRPKLMDNPDHRDDLSLWTCLMDYRQRLYGIKGVYPFWKAVLRGDLKLSTDGPYAARLWNTFLKLAFQDEEVSMGIADVADGIQASTKKHWPPLYTTIIQHYLLDGYTTDNGDAWHDWHRRLHLHYAPEKKAFKDMCRKVTYLKGHMRGLFRIYLDNSHRDIYSAIVPTLCAQGDFENARIWHYRLLKNGDAPVKSRDVEPLFKFLLWYNPKQAIQLTDGLAAKGFAYLPDPKSSSSMSKDITQSESLKEGLKVSRTMMNIIHGETFGITAKEYNDDYGAKWFATTWVSLDISINTIGALGMDWIGPMSLQAIALRERDAEKINRRIDQLQDIGISIGTALYSRAIEFFARNNKQELLNTLITSDLHPDALEDRKVQDELMISYARDKDWPHYRLILTLRFLQSKTDPIDTHNVMIRSFATVGDTSAMLSKLRKMQIEGTPVQAKTVKYLMTNVMRRRNRGKRPTTQYSHQARYDLDQAIELLKGIMLSGNFVPVTLWREILRRLGMLLRLDDLAALCDFLATWYGPTCEAMFLDPKVMHRWHRYQTPDKMITSHPLHPLAILFSKSFQRAIVEWGFIKSLDQNLRPWESIPQIDAGIQILKQLNRRGVYIHFYTLRKSILDRLIALYGSADSNRRRNREAKRRNPLQFLQALELINQAVGRELFQPGLLLKYLQAAEHNRLQRRDLKGSRNRSTRDPRVLRIRAALAAANIRARTNVLSTEENCLAADYK</sequence>
<protein>
    <recommendedName>
        <fullName evidence="4">Pentatricopeptide repeat domain-containing protein</fullName>
    </recommendedName>
</protein>
<proteinExistence type="predicted"/>
<name>A0A9P7Z1A5_9HELO</name>
<evidence type="ECO:0008006" key="4">
    <source>
        <dbReference type="Google" id="ProtNLM"/>
    </source>
</evidence>
<keyword evidence="3" id="KW-1185">Reference proteome</keyword>
<dbReference type="OrthoDB" id="5366531at2759"/>
<dbReference type="AlphaFoldDB" id="A0A9P7Z1A5"/>
<feature type="region of interest" description="Disordered" evidence="1">
    <location>
        <begin position="117"/>
        <end position="138"/>
    </location>
</feature>
<dbReference type="EMBL" id="MU253965">
    <property type="protein sequence ID" value="KAG9243594.1"/>
    <property type="molecule type" value="Genomic_DNA"/>
</dbReference>
<comment type="caution">
    <text evidence="2">The sequence shown here is derived from an EMBL/GenBank/DDBJ whole genome shotgun (WGS) entry which is preliminary data.</text>
</comment>
<gene>
    <name evidence="2" type="ORF">BJ878DRAFT_510042</name>
</gene>
<accession>A0A9P7Z1A5</accession>